<accession>A0ABR9IUU5</accession>
<sequence length="105" mass="11474">MNAFSLRFDFDELVISILGRNDNGLLLYGFAELVGDHEGFSVEAIHLAEGTVLRPAGNAESGRPAPFADELFRRIAAVIENDKTVLGRHAAMEWAELVEHHGEAA</sequence>
<organism evidence="1 2">
    <name type="scientific">Rhizobium viscosum</name>
    <name type="common">Arthrobacter viscosus</name>
    <dbReference type="NCBI Taxonomy" id="1673"/>
    <lineage>
        <taxon>Bacteria</taxon>
        <taxon>Pseudomonadati</taxon>
        <taxon>Pseudomonadota</taxon>
        <taxon>Alphaproteobacteria</taxon>
        <taxon>Hyphomicrobiales</taxon>
        <taxon>Rhizobiaceae</taxon>
        <taxon>Rhizobium/Agrobacterium group</taxon>
        <taxon>Rhizobium</taxon>
    </lineage>
</organism>
<comment type="caution">
    <text evidence="1">The sequence shown here is derived from an EMBL/GenBank/DDBJ whole genome shotgun (WGS) entry which is preliminary data.</text>
</comment>
<protein>
    <submittedName>
        <fullName evidence="1">Uncharacterized protein</fullName>
    </submittedName>
</protein>
<keyword evidence="2" id="KW-1185">Reference proteome</keyword>
<evidence type="ECO:0000313" key="2">
    <source>
        <dbReference type="Proteomes" id="UP000620262"/>
    </source>
</evidence>
<gene>
    <name evidence="1" type="ORF">H4W29_004168</name>
</gene>
<dbReference type="RefSeq" id="WP_192730610.1">
    <property type="nucleotide sequence ID" value="NZ_BAAAVL010000015.1"/>
</dbReference>
<dbReference type="EMBL" id="JADBEC010000001">
    <property type="protein sequence ID" value="MBE1506987.1"/>
    <property type="molecule type" value="Genomic_DNA"/>
</dbReference>
<evidence type="ECO:0000313" key="1">
    <source>
        <dbReference type="EMBL" id="MBE1506987.1"/>
    </source>
</evidence>
<name>A0ABR9IUU5_RHIVS</name>
<dbReference type="Proteomes" id="UP000620262">
    <property type="component" value="Unassembled WGS sequence"/>
</dbReference>
<proteinExistence type="predicted"/>
<reference evidence="1 2" key="1">
    <citation type="submission" date="2020-10" db="EMBL/GenBank/DDBJ databases">
        <title>Sequencing the genomes of 1000 actinobacteria strains.</title>
        <authorList>
            <person name="Klenk H.-P."/>
        </authorList>
    </citation>
    <scope>NUCLEOTIDE SEQUENCE [LARGE SCALE GENOMIC DNA]</scope>
    <source>
        <strain evidence="1 2">DSM 7307</strain>
    </source>
</reference>